<feature type="domain" description="WSC" evidence="8">
    <location>
        <begin position="931"/>
        <end position="1032"/>
    </location>
</feature>
<dbReference type="STRING" id="857342.A0A2T3AY39"/>
<dbReference type="InterPro" id="IPR002889">
    <property type="entry name" value="WSC_carb-bd"/>
</dbReference>
<dbReference type="Proteomes" id="UP000241818">
    <property type="component" value="Unassembled WGS sequence"/>
</dbReference>
<accession>A0A2T3AY39</accession>
<keyword evidence="6" id="KW-0325">Glycoprotein</keyword>
<dbReference type="InterPro" id="IPR051836">
    <property type="entry name" value="Kremen_rcpt"/>
</dbReference>
<name>A0A2T3AY39_AMORE</name>
<evidence type="ECO:0000313" key="9">
    <source>
        <dbReference type="EMBL" id="PSS14960.1"/>
    </source>
</evidence>
<dbReference type="PANTHER" id="PTHR24269">
    <property type="entry name" value="KREMEN PROTEIN"/>
    <property type="match status" value="1"/>
</dbReference>
<dbReference type="OrthoDB" id="5985073at2759"/>
<proteinExistence type="predicted"/>
<feature type="signal peptide" evidence="7">
    <location>
        <begin position="1"/>
        <end position="22"/>
    </location>
</feature>
<evidence type="ECO:0000256" key="2">
    <source>
        <dbReference type="ARBA" id="ARBA00022692"/>
    </source>
</evidence>
<evidence type="ECO:0000256" key="6">
    <source>
        <dbReference type="ARBA" id="ARBA00023180"/>
    </source>
</evidence>
<protein>
    <recommendedName>
        <fullName evidence="8">WSC domain-containing protein</fullName>
    </recommendedName>
</protein>
<evidence type="ECO:0000256" key="4">
    <source>
        <dbReference type="ARBA" id="ARBA00022989"/>
    </source>
</evidence>
<dbReference type="PANTHER" id="PTHR24269:SF16">
    <property type="entry name" value="PROTEIN SLG1"/>
    <property type="match status" value="1"/>
</dbReference>
<dbReference type="SMART" id="SM00321">
    <property type="entry name" value="WSC"/>
    <property type="match status" value="3"/>
</dbReference>
<dbReference type="Pfam" id="PF01822">
    <property type="entry name" value="WSC"/>
    <property type="match status" value="4"/>
</dbReference>
<keyword evidence="4" id="KW-1133">Transmembrane helix</keyword>
<gene>
    <name evidence="9" type="ORF">M430DRAFT_51625</name>
</gene>
<comment type="subcellular location">
    <subcellularLocation>
        <location evidence="1">Membrane</location>
        <topology evidence="1">Single-pass membrane protein</topology>
    </subcellularLocation>
</comment>
<evidence type="ECO:0000259" key="8">
    <source>
        <dbReference type="PROSITE" id="PS51212"/>
    </source>
</evidence>
<evidence type="ECO:0000256" key="1">
    <source>
        <dbReference type="ARBA" id="ARBA00004167"/>
    </source>
</evidence>
<evidence type="ECO:0000256" key="5">
    <source>
        <dbReference type="ARBA" id="ARBA00023136"/>
    </source>
</evidence>
<dbReference type="PROSITE" id="PS51212">
    <property type="entry name" value="WSC"/>
    <property type="match status" value="3"/>
</dbReference>
<feature type="chain" id="PRO_5015740544" description="WSC domain-containing protein" evidence="7">
    <location>
        <begin position="23"/>
        <end position="1336"/>
    </location>
</feature>
<dbReference type="Gene3D" id="2.60.40.10">
    <property type="entry name" value="Immunoglobulins"/>
    <property type="match status" value="1"/>
</dbReference>
<feature type="domain" description="WSC" evidence="8">
    <location>
        <begin position="1063"/>
        <end position="1161"/>
    </location>
</feature>
<dbReference type="EMBL" id="KZ679013">
    <property type="protein sequence ID" value="PSS14960.1"/>
    <property type="molecule type" value="Genomic_DNA"/>
</dbReference>
<keyword evidence="10" id="KW-1185">Reference proteome</keyword>
<organism evidence="9 10">
    <name type="scientific">Amorphotheca resinae ATCC 22711</name>
    <dbReference type="NCBI Taxonomy" id="857342"/>
    <lineage>
        <taxon>Eukaryota</taxon>
        <taxon>Fungi</taxon>
        <taxon>Dikarya</taxon>
        <taxon>Ascomycota</taxon>
        <taxon>Pezizomycotina</taxon>
        <taxon>Leotiomycetes</taxon>
        <taxon>Helotiales</taxon>
        <taxon>Amorphothecaceae</taxon>
        <taxon>Amorphotheca</taxon>
    </lineage>
</organism>
<evidence type="ECO:0000256" key="3">
    <source>
        <dbReference type="ARBA" id="ARBA00022729"/>
    </source>
</evidence>
<sequence>MLSLISRVLAVLTALCISQTLGVAPTDEYRDADVEQSGYLPNHNMDPAIVDSATFGLLWKFYAKPLTYTPLAGGPQILFLASSMNYIRTLDAVTGALINSRQVHTPFLQSDIGCTDIPNYIGIIGTPVIDPTTDIAYFFSKTYIPNFRVPGNTGTSNGVYYFHAVDVNTLEDVYDPILIDGTFADNAPAKYFVGGVVLQRPSLTQIGSVVYGAFGGHCDLFNYTGLVIGVDVNQAKVVTQWAVESGPVEAAAQTNDLLQDGGGGQGGIWMSGMGLASDGARIFVVTGNGDGHTNNGAPASGSSGLQTLGEAAINLALNNTGNGTLSVSDYFQPYDYQNMDAADQDFGSGGIVLLDPTTFSGGPIEKMAVTAGKNGKVYILDANNLGGYKLGMGQTDGILQTIVTNEAVFGAAGSYPLEGGYIYLTPVGYPTYVYQLGFTSTGIPQFSKVAETSESSAGRVGVGIPTVTTLKGEPGTAILWMTDPNAGIRAWYAVPQNGAMQSIPMPQIGGANKFQRPAFGDGRVYVTDSNGVLYGLGAPVNLPLNCTSPVDFGQVALGTKVTKSLNCTANVPITALDGLVLGDGFFEASNASLPQGPLAAGDSFSFPVTWDLTDAEIKNNPNASSGSISPGIKSAPLTLYTTNGAVGYATMFPISLTGTEVSTAPFLTLAPKTVDYGGIVILNNTAIPTQSGIITISNAGLSPLTILGYGYTNDELIGSNPPNFTNSTLTNGIWDLGLGFTATDLPAIGSQIAPNTAISVDSTFDPVNGVGSYSSYWQVWSDGGDVNIILEGSASTAPIANFSISNGEGGWLPPSNLLMDFGDVAPGSSSSRQIQICNNGGSSLEIDKSKPPNGVFHISDPTELHETQQIPPGECAYGTVLMVANTEEYNQPDLVINNTWTLNTNDLNFGVHTVEITATVVSVKTIKSVGGYKYQGCYSEATNGRALSALSPAPATDGFTIELCAAACQGYLYFDRDLMLTPFLCYCGNSLGAGSVNQTSSDPSVNGCNMVCTGNAKEYCGGPDRLDLYSLNGTAVISAPTGTSPPTTPTSSAGPITVTNLLGYTYLGCYSEATNERALNGYLLPIPAANTSVETCAAACSQYTYFGVEYSQECYCGNVINAGSVNQTSSDPAVNGCNMVCAANSTEYCGGRSLLNMYQVAPIVSSSNSTSCFCGNSLASSSTTNYTDCSMPCTGNPSQLCGGPNRLSLYNQTTYTPPRNPALINSYTYLGCFSESLTTSRLLSGASYTNSTSMTIESCTAFCRQQQMPDGVYAGVEYAQECYCAAELPETAVQREDDMCDMLCVGDRKEYCGGSDLLSVYKLQLDDEVVKRMWEM</sequence>
<dbReference type="RefSeq" id="XP_024719559.1">
    <property type="nucleotide sequence ID" value="XM_024868241.1"/>
</dbReference>
<dbReference type="InterPro" id="IPR013783">
    <property type="entry name" value="Ig-like_fold"/>
</dbReference>
<evidence type="ECO:0000256" key="7">
    <source>
        <dbReference type="SAM" id="SignalP"/>
    </source>
</evidence>
<keyword evidence="2" id="KW-0812">Transmembrane</keyword>
<dbReference type="GO" id="GO:0005886">
    <property type="term" value="C:plasma membrane"/>
    <property type="evidence" value="ECO:0007669"/>
    <property type="project" value="TreeGrafter"/>
</dbReference>
<keyword evidence="5" id="KW-0472">Membrane</keyword>
<reference evidence="9 10" key="1">
    <citation type="journal article" date="2018" name="New Phytol.">
        <title>Comparative genomics and transcriptomics depict ericoid mycorrhizal fungi as versatile saprotrophs and plant mutualists.</title>
        <authorList>
            <person name="Martino E."/>
            <person name="Morin E."/>
            <person name="Grelet G.A."/>
            <person name="Kuo A."/>
            <person name="Kohler A."/>
            <person name="Daghino S."/>
            <person name="Barry K.W."/>
            <person name="Cichocki N."/>
            <person name="Clum A."/>
            <person name="Dockter R.B."/>
            <person name="Hainaut M."/>
            <person name="Kuo R.C."/>
            <person name="LaButti K."/>
            <person name="Lindahl B.D."/>
            <person name="Lindquist E.A."/>
            <person name="Lipzen A."/>
            <person name="Khouja H.R."/>
            <person name="Magnuson J."/>
            <person name="Murat C."/>
            <person name="Ohm R.A."/>
            <person name="Singer S.W."/>
            <person name="Spatafora J.W."/>
            <person name="Wang M."/>
            <person name="Veneault-Fourrey C."/>
            <person name="Henrissat B."/>
            <person name="Grigoriev I.V."/>
            <person name="Martin F.M."/>
            <person name="Perotto S."/>
        </authorList>
    </citation>
    <scope>NUCLEOTIDE SEQUENCE [LARGE SCALE GENOMIC DNA]</scope>
    <source>
        <strain evidence="9 10">ATCC 22711</strain>
    </source>
</reference>
<dbReference type="GeneID" id="36576322"/>
<dbReference type="InParanoid" id="A0A2T3AY39"/>
<keyword evidence="3 7" id="KW-0732">Signal</keyword>
<evidence type="ECO:0000313" key="10">
    <source>
        <dbReference type="Proteomes" id="UP000241818"/>
    </source>
</evidence>
<feature type="domain" description="WSC" evidence="8">
    <location>
        <begin position="1226"/>
        <end position="1324"/>
    </location>
</feature>